<dbReference type="Gene3D" id="3.40.630.30">
    <property type="match status" value="1"/>
</dbReference>
<feature type="domain" description="BioF2-like acetyltransferase" evidence="1">
    <location>
        <begin position="176"/>
        <end position="321"/>
    </location>
</feature>
<organism evidence="2 3">
    <name type="scientific">Phyllobacterium myrsinacearum</name>
    <dbReference type="NCBI Taxonomy" id="28101"/>
    <lineage>
        <taxon>Bacteria</taxon>
        <taxon>Pseudomonadati</taxon>
        <taxon>Pseudomonadota</taxon>
        <taxon>Alphaproteobacteria</taxon>
        <taxon>Hyphomicrobiales</taxon>
        <taxon>Phyllobacteriaceae</taxon>
        <taxon>Phyllobacterium</taxon>
    </lineage>
</organism>
<evidence type="ECO:0000313" key="3">
    <source>
        <dbReference type="Proteomes" id="UP000549052"/>
    </source>
</evidence>
<sequence length="382" mass="43742">MNIDFTIHVHDSLDNLSAEWPTGSANPAAAPRYHVFQSRTFLEVWWSTFGRAGSIQACFVEVRDDAGAPLIFIPLCITTRKGTKILGFVDAEAADYNAPVLFPGSPDWTYDTAVNLWEKITAVLPDFDVIMLDKMPARIGGLINPLDLLADGANDVFCHGNNLQRPWEEIDKAQPYRKTLLKKMRGLDRIAPTQYIIATDRSEQAVFVDRLLKQKQRRFEDTQVPGFDAEPEKYAFFHEGTAHFSKAGMLHLTAMKVGDEIVATLWGLVQAKTYYAIMIGFEGDDWAKYSVGRIIYYRTLEWLHRNGFEYMDLGIGNEPWKLEHCDTTVPLSRMTSIVSWKGQVFIRRIQVMEYLRSTAAWQKLRPLKWTILRALRQKRSQD</sequence>
<gene>
    <name evidence="2" type="ORF">FHW16_005260</name>
</gene>
<keyword evidence="3" id="KW-1185">Reference proteome</keyword>
<dbReference type="RefSeq" id="WP_182552093.1">
    <property type="nucleotide sequence ID" value="NZ_JACGXN010000015.1"/>
</dbReference>
<proteinExistence type="predicted"/>
<dbReference type="Pfam" id="PF13480">
    <property type="entry name" value="Acetyltransf_6"/>
    <property type="match status" value="1"/>
</dbReference>
<protein>
    <submittedName>
        <fullName evidence="2">CelD/BcsL family acetyltransferase involved in cellulose biosynthesis</fullName>
    </submittedName>
</protein>
<keyword evidence="2" id="KW-0808">Transferase</keyword>
<evidence type="ECO:0000259" key="1">
    <source>
        <dbReference type="Pfam" id="PF13480"/>
    </source>
</evidence>
<dbReference type="GO" id="GO:0016740">
    <property type="term" value="F:transferase activity"/>
    <property type="evidence" value="ECO:0007669"/>
    <property type="project" value="UniProtKB-KW"/>
</dbReference>
<dbReference type="Proteomes" id="UP000549052">
    <property type="component" value="Unassembled WGS sequence"/>
</dbReference>
<reference evidence="2 3" key="1">
    <citation type="submission" date="2020-07" db="EMBL/GenBank/DDBJ databases">
        <title>Genomic Encyclopedia of Type Strains, Phase IV (KMG-V): Genome sequencing to study the core and pangenomes of soil and plant-associated prokaryotes.</title>
        <authorList>
            <person name="Whitman W."/>
        </authorList>
    </citation>
    <scope>NUCLEOTIDE SEQUENCE [LARGE SCALE GENOMIC DNA]</scope>
    <source>
        <strain evidence="2 3">AN3</strain>
    </source>
</reference>
<dbReference type="SUPFAM" id="SSF55729">
    <property type="entry name" value="Acyl-CoA N-acyltransferases (Nat)"/>
    <property type="match status" value="1"/>
</dbReference>
<dbReference type="InterPro" id="IPR016181">
    <property type="entry name" value="Acyl_CoA_acyltransferase"/>
</dbReference>
<comment type="caution">
    <text evidence="2">The sequence shown here is derived from an EMBL/GenBank/DDBJ whole genome shotgun (WGS) entry which is preliminary data.</text>
</comment>
<name>A0A839ERG0_9HYPH</name>
<accession>A0A839ERG0</accession>
<dbReference type="InterPro" id="IPR038740">
    <property type="entry name" value="BioF2-like_GNAT_dom"/>
</dbReference>
<dbReference type="EMBL" id="JACGXN010000015">
    <property type="protein sequence ID" value="MBA8881519.1"/>
    <property type="molecule type" value="Genomic_DNA"/>
</dbReference>
<dbReference type="AlphaFoldDB" id="A0A839ERG0"/>
<evidence type="ECO:0000313" key="2">
    <source>
        <dbReference type="EMBL" id="MBA8881519.1"/>
    </source>
</evidence>